<protein>
    <recommendedName>
        <fullName evidence="5">AAA domain-containing protein</fullName>
    </recommendedName>
</protein>
<evidence type="ECO:0008006" key="5">
    <source>
        <dbReference type="Google" id="ProtNLM"/>
    </source>
</evidence>
<keyword evidence="4" id="KW-1185">Reference proteome</keyword>
<dbReference type="InterPro" id="IPR027417">
    <property type="entry name" value="P-loop_NTPase"/>
</dbReference>
<dbReference type="InterPro" id="IPR027785">
    <property type="entry name" value="UvrD-like_helicase_C"/>
</dbReference>
<dbReference type="AlphaFoldDB" id="A0A919SLC3"/>
<reference evidence="3" key="1">
    <citation type="submission" date="2021-03" db="EMBL/GenBank/DDBJ databases">
        <title>Whole genome shotgun sequence of Actinoplanes auranticolor NBRC 12245.</title>
        <authorList>
            <person name="Komaki H."/>
            <person name="Tamura T."/>
        </authorList>
    </citation>
    <scope>NUCLEOTIDE SEQUENCE</scope>
    <source>
        <strain evidence="3">NBRC 12245</strain>
    </source>
</reference>
<evidence type="ECO:0000259" key="2">
    <source>
        <dbReference type="Pfam" id="PF13538"/>
    </source>
</evidence>
<dbReference type="SUPFAM" id="SSF52540">
    <property type="entry name" value="P-loop containing nucleoside triphosphate hydrolases"/>
    <property type="match status" value="1"/>
</dbReference>
<dbReference type="RefSeq" id="WP_212992059.1">
    <property type="nucleotide sequence ID" value="NZ_BAABEA010000036.1"/>
</dbReference>
<feature type="domain" description="UvrD-like helicase C-terminal" evidence="2">
    <location>
        <begin position="464"/>
        <end position="508"/>
    </location>
</feature>
<dbReference type="Proteomes" id="UP000681340">
    <property type="component" value="Unassembled WGS sequence"/>
</dbReference>
<name>A0A919SLC3_9ACTN</name>
<evidence type="ECO:0000313" key="4">
    <source>
        <dbReference type="Proteomes" id="UP000681340"/>
    </source>
</evidence>
<sequence>MRMIPAPERFGHINSAAETRIAKLLAQVELGEPATCLYSVHLPRHEYKRMAEIDFLIVLRDLLLVVEVKGGRLTRIDGLWVFTDRYGEEHEKREGPFEQARGAMFALRDGLSRRIPGLTTAFGAVVMTPDQALDRDLEWDPAEHIGPAAMTVTGLETALKATVGFWRHKVHRPVRDSDYRDILALLRPDFDRVPRLSLLAPTFETDYLELAREQYDMLRGSEINERIFCTGGAGSGKTLLAVETSRRAAQAGASVLLTCRSPGVIDVMRRSLAHTNVTCLPWSDLADIGPVDVLVVDEAQDLLNVEDCLRLDALVTGGLRDGRWRMFSDPNNQTDIHGVFDPDVYREVCANASRYQLPYNCRNTSAIVTQTQLMTGADLGVAKAGQGPAVDYDRPDTDQDTSALLDARLKRLRRDDIDLSDVVVVTLRETVKDSSAVHSRAFARGLLVTDDRGPRPSEPGVAKLVTVQDFKGLESPHVLVIDIDDVTEPADKSKLYVAMTRPRISLWLAVLPTAWQQLTRTPEGNRR</sequence>
<proteinExistence type="predicted"/>
<dbReference type="InterPro" id="IPR011528">
    <property type="entry name" value="NERD"/>
</dbReference>
<dbReference type="EMBL" id="BOQL01000051">
    <property type="protein sequence ID" value="GIM74542.1"/>
    <property type="molecule type" value="Genomic_DNA"/>
</dbReference>
<dbReference type="Gene3D" id="3.40.50.300">
    <property type="entry name" value="P-loop containing nucleotide triphosphate hydrolases"/>
    <property type="match status" value="2"/>
</dbReference>
<accession>A0A919SLC3</accession>
<gene>
    <name evidence="3" type="ORF">Aau02nite_61510</name>
</gene>
<dbReference type="Pfam" id="PF13538">
    <property type="entry name" value="UvrD_C_2"/>
    <property type="match status" value="1"/>
</dbReference>
<dbReference type="Pfam" id="PF08378">
    <property type="entry name" value="NERD"/>
    <property type="match status" value="1"/>
</dbReference>
<evidence type="ECO:0000313" key="3">
    <source>
        <dbReference type="EMBL" id="GIM74542.1"/>
    </source>
</evidence>
<evidence type="ECO:0000259" key="1">
    <source>
        <dbReference type="Pfam" id="PF08378"/>
    </source>
</evidence>
<comment type="caution">
    <text evidence="3">The sequence shown here is derived from an EMBL/GenBank/DDBJ whole genome shotgun (WGS) entry which is preliminary data.</text>
</comment>
<feature type="domain" description="NERD" evidence="1">
    <location>
        <begin position="15"/>
        <end position="112"/>
    </location>
</feature>
<organism evidence="3 4">
    <name type="scientific">Actinoplanes auranticolor</name>
    <dbReference type="NCBI Taxonomy" id="47988"/>
    <lineage>
        <taxon>Bacteria</taxon>
        <taxon>Bacillati</taxon>
        <taxon>Actinomycetota</taxon>
        <taxon>Actinomycetes</taxon>
        <taxon>Micromonosporales</taxon>
        <taxon>Micromonosporaceae</taxon>
        <taxon>Actinoplanes</taxon>
    </lineage>
</organism>